<evidence type="ECO:0000313" key="5">
    <source>
        <dbReference type="Proteomes" id="UP000658258"/>
    </source>
</evidence>
<dbReference type="Pfam" id="PF09922">
    <property type="entry name" value="LiaF-like_C"/>
    <property type="match status" value="1"/>
</dbReference>
<evidence type="ECO:0000259" key="2">
    <source>
        <dbReference type="Pfam" id="PF09922"/>
    </source>
</evidence>
<feature type="transmembrane region" description="Helical" evidence="1">
    <location>
        <begin position="39"/>
        <end position="55"/>
    </location>
</feature>
<dbReference type="InterPro" id="IPR024425">
    <property type="entry name" value="LiaF-like_C"/>
</dbReference>
<dbReference type="Proteomes" id="UP000658258">
    <property type="component" value="Unassembled WGS sequence"/>
</dbReference>
<evidence type="ECO:0000313" key="4">
    <source>
        <dbReference type="EMBL" id="GHE55420.1"/>
    </source>
</evidence>
<keyword evidence="5" id="KW-1185">Reference proteome</keyword>
<keyword evidence="1" id="KW-0472">Membrane</keyword>
<keyword evidence="1" id="KW-0812">Transmembrane</keyword>
<evidence type="ECO:0008006" key="6">
    <source>
        <dbReference type="Google" id="ProtNLM"/>
    </source>
</evidence>
<comment type="caution">
    <text evidence="4">The sequence shown here is derived from an EMBL/GenBank/DDBJ whole genome shotgun (WGS) entry which is preliminary data.</text>
</comment>
<evidence type="ECO:0000259" key="3">
    <source>
        <dbReference type="Pfam" id="PF22570"/>
    </source>
</evidence>
<keyword evidence="1" id="KW-1133">Transmembrane helix</keyword>
<dbReference type="InterPro" id="IPR054331">
    <property type="entry name" value="LiaF_TM"/>
</dbReference>
<feature type="transmembrane region" description="Helical" evidence="1">
    <location>
        <begin position="90"/>
        <end position="107"/>
    </location>
</feature>
<proteinExistence type="predicted"/>
<dbReference type="PANTHER" id="PTHR40763:SF5">
    <property type="entry name" value="MEMBRANE PROTEIN"/>
    <property type="match status" value="1"/>
</dbReference>
<sequence length="235" mass="26218">METKMDRRVLIGTLFLVIGAVLTLDNLDIFDIDLPWYLYRWHTFLVVIGIFMATVREKVGFGVTLIIVGGVFLLGEMADYYRWDFEIEDIFRLWPLVFVAIGASLIFKKAQHRDYEKKNISGDLDFVDELAVFGGAERMVTSKEFKGGKLTSIFGGTDLNLINADLSHGTNVLDVFILFGGCDIRVPADMNVKVKVTAIFGGFSDERKMIAENEANEGKELIVQGLVLFGGGSVK</sequence>
<dbReference type="PANTHER" id="PTHR40763">
    <property type="entry name" value="MEMBRANE PROTEIN-RELATED"/>
    <property type="match status" value="1"/>
</dbReference>
<gene>
    <name evidence="4" type="ORF">GCM10011340_07730</name>
</gene>
<feature type="domain" description="LiaF transmembrane" evidence="3">
    <location>
        <begin position="10"/>
        <end position="112"/>
    </location>
</feature>
<accession>A0ABQ3I422</accession>
<name>A0ABQ3I422_9BACT</name>
<dbReference type="Pfam" id="PF22570">
    <property type="entry name" value="LiaF-TM"/>
    <property type="match status" value="1"/>
</dbReference>
<feature type="domain" description="Cell wall-active antibiotics response LiaF-like C-terminal" evidence="2">
    <location>
        <begin position="133"/>
        <end position="204"/>
    </location>
</feature>
<evidence type="ECO:0000256" key="1">
    <source>
        <dbReference type="SAM" id="Phobius"/>
    </source>
</evidence>
<organism evidence="4 5">
    <name type="scientific">Roseivirga thermotolerans</name>
    <dbReference type="NCBI Taxonomy" id="1758176"/>
    <lineage>
        <taxon>Bacteria</taxon>
        <taxon>Pseudomonadati</taxon>
        <taxon>Bacteroidota</taxon>
        <taxon>Cytophagia</taxon>
        <taxon>Cytophagales</taxon>
        <taxon>Roseivirgaceae</taxon>
        <taxon>Roseivirga</taxon>
    </lineage>
</organism>
<feature type="transmembrane region" description="Helical" evidence="1">
    <location>
        <begin position="60"/>
        <end position="78"/>
    </location>
</feature>
<dbReference type="EMBL" id="BNAG01000001">
    <property type="protein sequence ID" value="GHE55420.1"/>
    <property type="molecule type" value="Genomic_DNA"/>
</dbReference>
<protein>
    <recommendedName>
        <fullName evidence="6">Cell wall-active antibiotics response LiaF-like C-terminal domain-containing protein</fullName>
    </recommendedName>
</protein>
<reference evidence="5" key="1">
    <citation type="journal article" date="2019" name="Int. J. Syst. Evol. Microbiol.">
        <title>The Global Catalogue of Microorganisms (GCM) 10K type strain sequencing project: providing services to taxonomists for standard genome sequencing and annotation.</title>
        <authorList>
            <consortium name="The Broad Institute Genomics Platform"/>
            <consortium name="The Broad Institute Genome Sequencing Center for Infectious Disease"/>
            <person name="Wu L."/>
            <person name="Ma J."/>
        </authorList>
    </citation>
    <scope>NUCLEOTIDE SEQUENCE [LARGE SCALE GENOMIC DNA]</scope>
    <source>
        <strain evidence="5">CGMCC 1.15111</strain>
    </source>
</reference>